<dbReference type="HAMAP" id="MF_01384">
    <property type="entry name" value="UreD"/>
    <property type="match status" value="1"/>
</dbReference>
<dbReference type="PANTHER" id="PTHR33643">
    <property type="entry name" value="UREASE ACCESSORY PROTEIN D"/>
    <property type="match status" value="1"/>
</dbReference>
<evidence type="ECO:0000313" key="5">
    <source>
        <dbReference type="Proteomes" id="UP000037175"/>
    </source>
</evidence>
<gene>
    <name evidence="3" type="primary">ureD</name>
    <name evidence="4" type="ORF">Tfer_2434</name>
</gene>
<evidence type="ECO:0000313" key="4">
    <source>
        <dbReference type="EMBL" id="KNZ68945.1"/>
    </source>
</evidence>
<dbReference type="AlphaFoldDB" id="A0A0L6W0A9"/>
<dbReference type="PATRIC" id="fig|281456.6.peg.2581"/>
<keyword evidence="3" id="KW-0963">Cytoplasm</keyword>
<comment type="function">
    <text evidence="3">Required for maturation of urease via the functional incorporation of the urease nickel metallocenter.</text>
</comment>
<proteinExistence type="inferred from homology"/>
<comment type="subcellular location">
    <subcellularLocation>
        <location evidence="3">Cytoplasm</location>
    </subcellularLocation>
</comment>
<name>A0A0L6W0A9_9FIRM</name>
<dbReference type="RefSeq" id="WP_052218554.1">
    <property type="nucleotide sequence ID" value="NZ_LGTE01000019.1"/>
</dbReference>
<evidence type="ECO:0000256" key="3">
    <source>
        <dbReference type="HAMAP-Rule" id="MF_01384"/>
    </source>
</evidence>
<dbReference type="Proteomes" id="UP000037175">
    <property type="component" value="Unassembled WGS sequence"/>
</dbReference>
<accession>A0A0L6W0A9</accession>
<dbReference type="GO" id="GO:0016151">
    <property type="term" value="F:nickel cation binding"/>
    <property type="evidence" value="ECO:0007669"/>
    <property type="project" value="UniProtKB-UniRule"/>
</dbReference>
<organism evidence="4 5">
    <name type="scientific">Thermincola ferriacetica</name>
    <dbReference type="NCBI Taxonomy" id="281456"/>
    <lineage>
        <taxon>Bacteria</taxon>
        <taxon>Bacillati</taxon>
        <taxon>Bacillota</taxon>
        <taxon>Clostridia</taxon>
        <taxon>Eubacteriales</taxon>
        <taxon>Thermincolaceae</taxon>
        <taxon>Thermincola</taxon>
    </lineage>
</organism>
<dbReference type="PANTHER" id="PTHR33643:SF1">
    <property type="entry name" value="UREASE ACCESSORY PROTEIN D"/>
    <property type="match status" value="1"/>
</dbReference>
<dbReference type="Pfam" id="PF01774">
    <property type="entry name" value="UreD"/>
    <property type="match status" value="1"/>
</dbReference>
<dbReference type="InterPro" id="IPR002669">
    <property type="entry name" value="UreD"/>
</dbReference>
<evidence type="ECO:0000256" key="2">
    <source>
        <dbReference type="ARBA" id="ARBA00023186"/>
    </source>
</evidence>
<keyword evidence="3" id="KW-0996">Nickel insertion</keyword>
<comment type="similarity">
    <text evidence="1 3">Belongs to the UreD family.</text>
</comment>
<reference evidence="5" key="1">
    <citation type="submission" date="2015-07" db="EMBL/GenBank/DDBJ databases">
        <title>Complete Genome of Thermincola ferriacetica strain Z-0001T.</title>
        <authorList>
            <person name="Lusk B."/>
            <person name="Badalamenti J.P."/>
            <person name="Parameswaran P."/>
            <person name="Bond D.R."/>
            <person name="Torres C.I."/>
        </authorList>
    </citation>
    <scope>NUCLEOTIDE SEQUENCE [LARGE SCALE GENOMIC DNA]</scope>
    <source>
        <strain evidence="5">Z-0001</strain>
    </source>
</reference>
<keyword evidence="2 3" id="KW-0143">Chaperone</keyword>
<keyword evidence="5" id="KW-1185">Reference proteome</keyword>
<sequence>MLKPNLQTPGTDSVIPGVTRQSNIVKLQYGDKGELMLRLGVKNGRTVILDAYNKAPLKIAKPFYLEPESGEIFIYQMNPSGGMLQGDVYRQEVEIEPGGRLFMSTQSATRIYRTPQYCAAQYNLFSLGRDALFEYFPDPSIPFAGSKFVGDTEVHLTKGCTAFLSEIVTPGRIKRNEVFQYEYYRSKTRVYWDGEPVLWDNWCLSPRQNDIASLGICDGFTHQGSLFIFSEKVCQGLADNLHERLLEQKDVMGSASLTVKNGIVVRLLGRRADQVEEAVKSCWDIARRAIIGLPRPHVRKY</sequence>
<dbReference type="GO" id="GO:0005737">
    <property type="term" value="C:cytoplasm"/>
    <property type="evidence" value="ECO:0007669"/>
    <property type="project" value="UniProtKB-SubCell"/>
</dbReference>
<dbReference type="EMBL" id="LGTE01000019">
    <property type="protein sequence ID" value="KNZ68945.1"/>
    <property type="molecule type" value="Genomic_DNA"/>
</dbReference>
<comment type="caution">
    <text evidence="4">The sequence shown here is derived from an EMBL/GenBank/DDBJ whole genome shotgun (WGS) entry which is preliminary data.</text>
</comment>
<evidence type="ECO:0000256" key="1">
    <source>
        <dbReference type="ARBA" id="ARBA00007177"/>
    </source>
</evidence>
<protein>
    <recommendedName>
        <fullName evidence="3">Urease accessory protein UreD</fullName>
    </recommendedName>
</protein>
<comment type="subunit">
    <text evidence="3">UreD, UreF and UreG form a complex that acts as a GTP-hydrolysis-dependent molecular chaperone, activating the urease apoprotein by helping to assemble the nickel containing metallocenter of UreC. The UreE protein probably delivers the nickel.</text>
</comment>